<name>A0A6B0SWP6_9EURY</name>
<dbReference type="RefSeq" id="WP_159667377.1">
    <property type="nucleotide sequence ID" value="NZ_WUUS01000007.1"/>
</dbReference>
<reference evidence="2 3" key="1">
    <citation type="submission" date="2019-12" db="EMBL/GenBank/DDBJ databases">
        <title>Isolation and characterization of three novel carbon monoxide-oxidizing members of Halobacteria from salione crusts and soils.</title>
        <authorList>
            <person name="Myers M.R."/>
            <person name="King G.M."/>
        </authorList>
    </citation>
    <scope>NUCLEOTIDE SEQUENCE [LARGE SCALE GENOMIC DNA]</scope>
    <source>
        <strain evidence="2 3">WSA2</strain>
    </source>
</reference>
<sequence>MFIRHAGATLFGAGLLVCTVLLVTVGPVAATTEAFCPGPRQLAEFAVTGVQAWPPTVTYTDGCNDVLLRPSVLWSGVAAAVGLLLAAIGQVLVQRA</sequence>
<protein>
    <submittedName>
        <fullName evidence="2">Uncharacterized protein</fullName>
    </submittedName>
</protein>
<keyword evidence="3" id="KW-1185">Reference proteome</keyword>
<keyword evidence="1" id="KW-0472">Membrane</keyword>
<gene>
    <name evidence="2" type="ORF">GRX01_11495</name>
</gene>
<keyword evidence="1" id="KW-0812">Transmembrane</keyword>
<accession>A0A6B0SWP6</accession>
<dbReference type="OrthoDB" id="384847at2157"/>
<proteinExistence type="predicted"/>
<evidence type="ECO:0000313" key="2">
    <source>
        <dbReference type="EMBL" id="MXR41956.1"/>
    </source>
</evidence>
<feature type="transmembrane region" description="Helical" evidence="1">
    <location>
        <begin position="72"/>
        <end position="93"/>
    </location>
</feature>
<evidence type="ECO:0000256" key="1">
    <source>
        <dbReference type="SAM" id="Phobius"/>
    </source>
</evidence>
<keyword evidence="1" id="KW-1133">Transmembrane helix</keyword>
<comment type="caution">
    <text evidence="2">The sequence shown here is derived from an EMBL/GenBank/DDBJ whole genome shotgun (WGS) entry which is preliminary data.</text>
</comment>
<dbReference type="EMBL" id="WUUS01000007">
    <property type="protein sequence ID" value="MXR41956.1"/>
    <property type="molecule type" value="Genomic_DNA"/>
</dbReference>
<dbReference type="Proteomes" id="UP000437065">
    <property type="component" value="Unassembled WGS sequence"/>
</dbReference>
<evidence type="ECO:0000313" key="3">
    <source>
        <dbReference type="Proteomes" id="UP000437065"/>
    </source>
</evidence>
<dbReference type="AlphaFoldDB" id="A0A6B0SWP6"/>
<organism evidence="2 3">
    <name type="scientific">Halobaculum saliterrae</name>
    <dbReference type="NCBI Taxonomy" id="2073113"/>
    <lineage>
        <taxon>Archaea</taxon>
        <taxon>Methanobacteriati</taxon>
        <taxon>Methanobacteriota</taxon>
        <taxon>Stenosarchaea group</taxon>
        <taxon>Halobacteria</taxon>
        <taxon>Halobacteriales</taxon>
        <taxon>Haloferacaceae</taxon>
        <taxon>Halobaculum</taxon>
    </lineage>
</organism>